<feature type="domain" description="Fe2OG dioxygenase" evidence="10">
    <location>
        <begin position="194"/>
        <end position="293"/>
    </location>
</feature>
<evidence type="ECO:0000313" key="11">
    <source>
        <dbReference type="EMBL" id="EXB44347.1"/>
    </source>
</evidence>
<dbReference type="GO" id="GO:0046148">
    <property type="term" value="P:pigment biosynthetic process"/>
    <property type="evidence" value="ECO:0007669"/>
    <property type="project" value="UniProtKB-ARBA"/>
</dbReference>
<dbReference type="SUPFAM" id="SSF51197">
    <property type="entry name" value="Clavaminate synthase-like"/>
    <property type="match status" value="1"/>
</dbReference>
<organism evidence="11 12">
    <name type="scientific">Morus notabilis</name>
    <dbReference type="NCBI Taxonomy" id="981085"/>
    <lineage>
        <taxon>Eukaryota</taxon>
        <taxon>Viridiplantae</taxon>
        <taxon>Streptophyta</taxon>
        <taxon>Embryophyta</taxon>
        <taxon>Tracheophyta</taxon>
        <taxon>Spermatophyta</taxon>
        <taxon>Magnoliopsida</taxon>
        <taxon>eudicotyledons</taxon>
        <taxon>Gunneridae</taxon>
        <taxon>Pentapetalae</taxon>
        <taxon>rosids</taxon>
        <taxon>fabids</taxon>
        <taxon>Rosales</taxon>
        <taxon>Moraceae</taxon>
        <taxon>Moreae</taxon>
        <taxon>Morus</taxon>
    </lineage>
</organism>
<evidence type="ECO:0000259" key="10">
    <source>
        <dbReference type="PROSITE" id="PS51471"/>
    </source>
</evidence>
<keyword evidence="4" id="KW-0847">Vitamin C</keyword>
<dbReference type="InterPro" id="IPR044861">
    <property type="entry name" value="IPNS-like_FE2OG_OXY"/>
</dbReference>
<dbReference type="PROSITE" id="PS51471">
    <property type="entry name" value="FE2OG_OXY"/>
    <property type="match status" value="1"/>
</dbReference>
<dbReference type="Gene3D" id="2.60.120.330">
    <property type="entry name" value="B-lactam Antibiotic, Isopenicillin N Synthase, Chain"/>
    <property type="match status" value="1"/>
</dbReference>
<evidence type="ECO:0000256" key="9">
    <source>
        <dbReference type="RuleBase" id="RU003682"/>
    </source>
</evidence>
<proteinExistence type="inferred from homology"/>
<dbReference type="InterPro" id="IPR005123">
    <property type="entry name" value="Oxoglu/Fe-dep_dioxygenase_dom"/>
</dbReference>
<name>W9QYA4_9ROSA</name>
<dbReference type="GO" id="GO:0009813">
    <property type="term" value="P:flavonoid biosynthetic process"/>
    <property type="evidence" value="ECO:0007669"/>
    <property type="project" value="UniProtKB-KW"/>
</dbReference>
<evidence type="ECO:0000256" key="1">
    <source>
        <dbReference type="ARBA" id="ARBA00001961"/>
    </source>
</evidence>
<dbReference type="GO" id="GO:0031418">
    <property type="term" value="F:L-ascorbic acid binding"/>
    <property type="evidence" value="ECO:0007669"/>
    <property type="project" value="UniProtKB-KW"/>
</dbReference>
<dbReference type="STRING" id="981085.W9QYA4"/>
<evidence type="ECO:0000256" key="3">
    <source>
        <dbReference type="ARBA" id="ARBA00022723"/>
    </source>
</evidence>
<keyword evidence="6 9" id="KW-0560">Oxidoreductase</keyword>
<keyword evidence="7 9" id="KW-0408">Iron</keyword>
<dbReference type="PANTHER" id="PTHR47991">
    <property type="entry name" value="OXOGLUTARATE/IRON-DEPENDENT DIOXYGENASE"/>
    <property type="match status" value="1"/>
</dbReference>
<dbReference type="GO" id="GO:0046872">
    <property type="term" value="F:metal ion binding"/>
    <property type="evidence" value="ECO:0007669"/>
    <property type="project" value="UniProtKB-KW"/>
</dbReference>
<evidence type="ECO:0000256" key="8">
    <source>
        <dbReference type="ARBA" id="ARBA00023241"/>
    </source>
</evidence>
<comment type="cofactor">
    <cofactor evidence="1">
        <name>L-ascorbate</name>
        <dbReference type="ChEBI" id="CHEBI:38290"/>
    </cofactor>
</comment>
<comment type="similarity">
    <text evidence="2 9">Belongs to the iron/ascorbate-dependent oxidoreductase family.</text>
</comment>
<dbReference type="Pfam" id="PF03171">
    <property type="entry name" value="2OG-FeII_Oxy"/>
    <property type="match status" value="1"/>
</dbReference>
<dbReference type="AlphaFoldDB" id="W9QYA4"/>
<keyword evidence="12" id="KW-1185">Reference proteome</keyword>
<evidence type="ECO:0000256" key="6">
    <source>
        <dbReference type="ARBA" id="ARBA00023002"/>
    </source>
</evidence>
<dbReference type="InterPro" id="IPR027443">
    <property type="entry name" value="IPNS-like_sf"/>
</dbReference>
<dbReference type="Proteomes" id="UP000030645">
    <property type="component" value="Unassembled WGS sequence"/>
</dbReference>
<dbReference type="KEGG" id="mnt:21403067"/>
<dbReference type="GO" id="GO:0051213">
    <property type="term" value="F:dioxygenase activity"/>
    <property type="evidence" value="ECO:0007669"/>
    <property type="project" value="UniProtKB-KW"/>
</dbReference>
<evidence type="ECO:0000256" key="5">
    <source>
        <dbReference type="ARBA" id="ARBA00022964"/>
    </source>
</evidence>
<dbReference type="eggNOG" id="KOG0143">
    <property type="taxonomic scope" value="Eukaryota"/>
</dbReference>
<gene>
    <name evidence="11" type="ORF">L484_020159</name>
</gene>
<dbReference type="InterPro" id="IPR050295">
    <property type="entry name" value="Plant_2OG-oxidoreductases"/>
</dbReference>
<accession>W9QYA4</accession>
<dbReference type="OrthoDB" id="288590at2759"/>
<keyword evidence="5" id="KW-0223">Dioxygenase</keyword>
<dbReference type="EMBL" id="KE343861">
    <property type="protein sequence ID" value="EXB44347.1"/>
    <property type="molecule type" value="Genomic_DNA"/>
</dbReference>
<evidence type="ECO:0000256" key="7">
    <source>
        <dbReference type="ARBA" id="ARBA00023004"/>
    </source>
</evidence>
<evidence type="ECO:0000256" key="2">
    <source>
        <dbReference type="ARBA" id="ARBA00008056"/>
    </source>
</evidence>
<keyword evidence="3 9" id="KW-0479">Metal-binding</keyword>
<evidence type="ECO:0000313" key="12">
    <source>
        <dbReference type="Proteomes" id="UP000030645"/>
    </source>
</evidence>
<dbReference type="InterPro" id="IPR026992">
    <property type="entry name" value="DIOX_N"/>
</dbReference>
<dbReference type="Pfam" id="PF14226">
    <property type="entry name" value="DIOX_N"/>
    <property type="match status" value="1"/>
</dbReference>
<reference evidence="12" key="1">
    <citation type="submission" date="2013-01" db="EMBL/GenBank/DDBJ databases">
        <title>Draft Genome Sequence of a Mulberry Tree, Morus notabilis C.K. Schneid.</title>
        <authorList>
            <person name="He N."/>
            <person name="Zhao S."/>
        </authorList>
    </citation>
    <scope>NUCLEOTIDE SEQUENCE</scope>
</reference>
<sequence>MVTGERIQALAFAGLKELPAQFVRPDHERPENTKAVEGVTAPIISLSQPRNVVVKEMAAAASEWGFFLITDHGISPELIRRLQEVGRVFFELPIEEKEAYSNDPSHGKFEGYGTKMTKNHDEKVEWIDYFFHVMAPPSKVNYQFWPANPPTYREVTEEYNKEVLRVTEEVLELLSEGLSLERKALKGSLGGDEIELEMKINMYPPCPQPELALGVEPHTDMSAITVLVPNDVPGLQLWKDGHWVAVDYLPNALFTHIGDQIEILSNGKYKSVLHRSVVNKESTRMSWAVFCAPPPETMIGPLLDLVDKTNPPKFSTKTYAEFRYRKFNKLPQ</sequence>
<protein>
    <submittedName>
        <fullName evidence="11">Flavonol synthase/flavanone 3-hydroxylase</fullName>
    </submittedName>
</protein>
<dbReference type="FunFam" id="2.60.120.330:FF:000009">
    <property type="entry name" value="Flavonol synthase"/>
    <property type="match status" value="1"/>
</dbReference>
<keyword evidence="8" id="KW-0284">Flavonoid biosynthesis</keyword>
<evidence type="ECO:0000256" key="4">
    <source>
        <dbReference type="ARBA" id="ARBA00022896"/>
    </source>
</evidence>